<dbReference type="GO" id="GO:0005524">
    <property type="term" value="F:ATP binding"/>
    <property type="evidence" value="ECO:0007669"/>
    <property type="project" value="UniProtKB-KW"/>
</dbReference>
<keyword evidence="5" id="KW-0547">Nucleotide-binding</keyword>
<name>A0A6M1T893_9BACT</name>
<dbReference type="PROSITE" id="PS50112">
    <property type="entry name" value="PAS"/>
    <property type="match status" value="2"/>
</dbReference>
<evidence type="ECO:0000313" key="13">
    <source>
        <dbReference type="Proteomes" id="UP000479132"/>
    </source>
</evidence>
<evidence type="ECO:0000256" key="3">
    <source>
        <dbReference type="ARBA" id="ARBA00022553"/>
    </source>
</evidence>
<dbReference type="Pfam" id="PF07568">
    <property type="entry name" value="HisKA_2"/>
    <property type="match status" value="1"/>
</dbReference>
<dbReference type="InterPro" id="IPR035965">
    <property type="entry name" value="PAS-like_dom_sf"/>
</dbReference>
<feature type="domain" description="PAC" evidence="11">
    <location>
        <begin position="195"/>
        <end position="247"/>
    </location>
</feature>
<evidence type="ECO:0000259" key="10">
    <source>
        <dbReference type="PROSITE" id="PS50112"/>
    </source>
</evidence>
<dbReference type="SMART" id="SM00387">
    <property type="entry name" value="HATPase_c"/>
    <property type="match status" value="1"/>
</dbReference>
<feature type="domain" description="PAC" evidence="11">
    <location>
        <begin position="319"/>
        <end position="369"/>
    </location>
</feature>
<dbReference type="PANTHER" id="PTHR41523:SF8">
    <property type="entry name" value="ETHYLENE RESPONSE SENSOR PROTEIN"/>
    <property type="match status" value="1"/>
</dbReference>
<dbReference type="AlphaFoldDB" id="A0A6M1T893"/>
<dbReference type="Proteomes" id="UP000479132">
    <property type="component" value="Unassembled WGS sequence"/>
</dbReference>
<dbReference type="Gene3D" id="3.30.450.20">
    <property type="entry name" value="PAS domain"/>
    <property type="match status" value="4"/>
</dbReference>
<dbReference type="InterPro" id="IPR000014">
    <property type="entry name" value="PAS"/>
</dbReference>
<dbReference type="SMART" id="SM00091">
    <property type="entry name" value="PAS"/>
    <property type="match status" value="4"/>
</dbReference>
<keyword evidence="13" id="KW-1185">Reference proteome</keyword>
<evidence type="ECO:0000259" key="11">
    <source>
        <dbReference type="PROSITE" id="PS50113"/>
    </source>
</evidence>
<reference evidence="12 13" key="1">
    <citation type="submission" date="2020-02" db="EMBL/GenBank/DDBJ databases">
        <title>Aliifodinibius halophilus 2W32, complete genome.</title>
        <authorList>
            <person name="Li Y."/>
            <person name="Wu S."/>
        </authorList>
    </citation>
    <scope>NUCLEOTIDE SEQUENCE [LARGE SCALE GENOMIC DNA]</scope>
    <source>
        <strain evidence="12 13">2W32</strain>
    </source>
</reference>
<evidence type="ECO:0000256" key="7">
    <source>
        <dbReference type="ARBA" id="ARBA00022840"/>
    </source>
</evidence>
<evidence type="ECO:0000259" key="9">
    <source>
        <dbReference type="PROSITE" id="PS50109"/>
    </source>
</evidence>
<feature type="domain" description="PAS" evidence="10">
    <location>
        <begin position="370"/>
        <end position="441"/>
    </location>
</feature>
<evidence type="ECO:0000256" key="5">
    <source>
        <dbReference type="ARBA" id="ARBA00022741"/>
    </source>
</evidence>
<dbReference type="SUPFAM" id="SSF55874">
    <property type="entry name" value="ATPase domain of HSP90 chaperone/DNA topoisomerase II/histidine kinase"/>
    <property type="match status" value="1"/>
</dbReference>
<gene>
    <name evidence="12" type="ORF">G3569_07580</name>
</gene>
<evidence type="ECO:0000256" key="1">
    <source>
        <dbReference type="ARBA" id="ARBA00000085"/>
    </source>
</evidence>
<comment type="caution">
    <text evidence="12">The sequence shown here is derived from an EMBL/GenBank/DDBJ whole genome shotgun (WGS) entry which is preliminary data.</text>
</comment>
<dbReference type="GO" id="GO:0004673">
    <property type="term" value="F:protein histidine kinase activity"/>
    <property type="evidence" value="ECO:0007669"/>
    <property type="project" value="UniProtKB-EC"/>
</dbReference>
<dbReference type="SMART" id="SM00086">
    <property type="entry name" value="PAC"/>
    <property type="match status" value="4"/>
</dbReference>
<evidence type="ECO:0000256" key="2">
    <source>
        <dbReference type="ARBA" id="ARBA00012438"/>
    </source>
</evidence>
<protein>
    <recommendedName>
        <fullName evidence="2">histidine kinase</fullName>
        <ecNumber evidence="2">2.7.13.3</ecNumber>
    </recommendedName>
</protein>
<feature type="domain" description="Histidine kinase" evidence="9">
    <location>
        <begin position="504"/>
        <end position="697"/>
    </location>
</feature>
<accession>A0A6M1T893</accession>
<dbReference type="EC" id="2.7.13.3" evidence="2"/>
<dbReference type="InterPro" id="IPR000700">
    <property type="entry name" value="PAS-assoc_C"/>
</dbReference>
<dbReference type="PROSITE" id="PS50113">
    <property type="entry name" value="PAC"/>
    <property type="match status" value="2"/>
</dbReference>
<evidence type="ECO:0000256" key="4">
    <source>
        <dbReference type="ARBA" id="ARBA00022679"/>
    </source>
</evidence>
<sequence length="711" mass="81908">MDQFLFDVNPNPILIYEKGTLQILSANKSFQKKYEYSRDELTSLTIEDIRLADRKEELYKALENNNREPKSVHHQSKNGESFYVNLSSHDFNYEDKEARMVFIHDVTDRVIAENRAKSAFDELNHHVKESPLAMIKWDADFKVIKWSQRSREIMGYTEEQVIGKTPLFFRYKDAEDRAVVEQKIEEIKSAKTDKVVFNTRMLNNEGEVIYLRVHGSALRDEEGELVSVLTFMENITEVMKTKHKYQRLFENANDGFLLLSGEEFIECNKEILNIYGCSTKEEVLGKSLEQFSPDRQPDNQKSKVQARNKVNEALAGHPQVFEWQHQKKDGSLVSTEVSLNKMELGGEKYVQAIVRDLTEQKKAKEKIRRHEEMFHKLFLNAPSAMVMVDSENRVKMTNQSFEKLFGFKEEELLGRDIDAIIVPEGDSEVPRFPGKRFVEGRFFEDVIRYTKGGEAKDILLAAIPVILDGEPIAGFGIYIDMTERKENERKLQQSVKEKQVLLEEIHHRVKNNLAIISGFLQLQAFEIEDTKTKEVLSDSQLRIQSIAIVHEMLYQSDDFADISFETYVKRLIKTVEQTLPLDYQHIDIEISAPDVALDINQAIPCAILINELVTNAYKHAFKGRKTGKIWISLEQNADLINLEVRDDGVGLPDDFNISDQNSIGMNLIQTLTQQLDGNLSVDSKDGSSFKVCFQKTNRNEEHQLAEIAEEE</sequence>
<dbReference type="InterPro" id="IPR003594">
    <property type="entry name" value="HATPase_dom"/>
</dbReference>
<evidence type="ECO:0000256" key="8">
    <source>
        <dbReference type="ARBA" id="ARBA00023026"/>
    </source>
</evidence>
<dbReference type="PANTHER" id="PTHR41523">
    <property type="entry name" value="TWO-COMPONENT SYSTEM SENSOR PROTEIN"/>
    <property type="match status" value="1"/>
</dbReference>
<organism evidence="12 13">
    <name type="scientific">Fodinibius halophilus</name>
    <dbReference type="NCBI Taxonomy" id="1736908"/>
    <lineage>
        <taxon>Bacteria</taxon>
        <taxon>Pseudomonadati</taxon>
        <taxon>Balneolota</taxon>
        <taxon>Balneolia</taxon>
        <taxon>Balneolales</taxon>
        <taxon>Balneolaceae</taxon>
        <taxon>Fodinibius</taxon>
    </lineage>
</organism>
<keyword evidence="7" id="KW-0067">ATP-binding</keyword>
<keyword evidence="3" id="KW-0597">Phosphoprotein</keyword>
<proteinExistence type="predicted"/>
<dbReference type="Gene3D" id="3.30.565.10">
    <property type="entry name" value="Histidine kinase-like ATPase, C-terminal domain"/>
    <property type="match status" value="1"/>
</dbReference>
<keyword evidence="6" id="KW-0418">Kinase</keyword>
<evidence type="ECO:0000256" key="6">
    <source>
        <dbReference type="ARBA" id="ARBA00022777"/>
    </source>
</evidence>
<dbReference type="EMBL" id="JAALLS010000008">
    <property type="protein sequence ID" value="NGP88211.1"/>
    <property type="molecule type" value="Genomic_DNA"/>
</dbReference>
<dbReference type="CDD" id="cd00130">
    <property type="entry name" value="PAS"/>
    <property type="match status" value="3"/>
</dbReference>
<evidence type="ECO:0000313" key="12">
    <source>
        <dbReference type="EMBL" id="NGP88211.1"/>
    </source>
</evidence>
<dbReference type="InterPro" id="IPR011495">
    <property type="entry name" value="Sig_transdc_His_kin_sub2_dim/P"/>
</dbReference>
<dbReference type="InterPro" id="IPR036890">
    <property type="entry name" value="HATPase_C_sf"/>
</dbReference>
<dbReference type="NCBIfam" id="TIGR00229">
    <property type="entry name" value="sensory_box"/>
    <property type="match status" value="4"/>
</dbReference>
<comment type="catalytic activity">
    <reaction evidence="1">
        <text>ATP + protein L-histidine = ADP + protein N-phospho-L-histidine.</text>
        <dbReference type="EC" id="2.7.13.3"/>
    </reaction>
</comment>
<dbReference type="Pfam" id="PF13426">
    <property type="entry name" value="PAS_9"/>
    <property type="match status" value="4"/>
</dbReference>
<keyword evidence="4" id="KW-0808">Transferase</keyword>
<keyword evidence="8" id="KW-0843">Virulence</keyword>
<dbReference type="Pfam" id="PF02518">
    <property type="entry name" value="HATPase_c"/>
    <property type="match status" value="1"/>
</dbReference>
<dbReference type="InterPro" id="IPR001610">
    <property type="entry name" value="PAC"/>
</dbReference>
<dbReference type="SUPFAM" id="SSF55785">
    <property type="entry name" value="PYP-like sensor domain (PAS domain)"/>
    <property type="match status" value="4"/>
</dbReference>
<feature type="domain" description="PAS" evidence="10">
    <location>
        <begin position="119"/>
        <end position="191"/>
    </location>
</feature>
<dbReference type="InterPro" id="IPR005467">
    <property type="entry name" value="His_kinase_dom"/>
</dbReference>
<dbReference type="RefSeq" id="WP_165267710.1">
    <property type="nucleotide sequence ID" value="NZ_JAALLS010000008.1"/>
</dbReference>
<dbReference type="PROSITE" id="PS50109">
    <property type="entry name" value="HIS_KIN"/>
    <property type="match status" value="1"/>
</dbReference>